<dbReference type="GO" id="GO:0006352">
    <property type="term" value="P:DNA-templated transcription initiation"/>
    <property type="evidence" value="ECO:0007669"/>
    <property type="project" value="InterPro"/>
</dbReference>
<dbReference type="CDD" id="cd06171">
    <property type="entry name" value="Sigma70_r4"/>
    <property type="match status" value="1"/>
</dbReference>
<dbReference type="Gene3D" id="1.10.10.10">
    <property type="entry name" value="Winged helix-like DNA-binding domain superfamily/Winged helix DNA-binding domain"/>
    <property type="match status" value="1"/>
</dbReference>
<dbReference type="SUPFAM" id="SSF88946">
    <property type="entry name" value="Sigma2 domain of RNA polymerase sigma factors"/>
    <property type="match status" value="1"/>
</dbReference>
<name>A0A0B6WZF8_9BACT</name>
<keyword evidence="8" id="KW-1185">Reference proteome</keyword>
<reference evidence="7 8" key="1">
    <citation type="submission" date="2013-12" db="EMBL/GenBank/DDBJ databases">
        <authorList>
            <person name="Stott M."/>
        </authorList>
    </citation>
    <scope>NUCLEOTIDE SEQUENCE [LARGE SCALE GENOMIC DNA]</scope>
    <source>
        <strain evidence="7 8">K22</strain>
    </source>
</reference>
<dbReference type="GO" id="GO:0016987">
    <property type="term" value="F:sigma factor activity"/>
    <property type="evidence" value="ECO:0007669"/>
    <property type="project" value="UniProtKB-KW"/>
</dbReference>
<dbReference type="Pfam" id="PF04542">
    <property type="entry name" value="Sigma70_r2"/>
    <property type="match status" value="1"/>
</dbReference>
<dbReference type="EMBL" id="CBXV010000005">
    <property type="protein sequence ID" value="CDM65555.1"/>
    <property type="molecule type" value="Genomic_DNA"/>
</dbReference>
<evidence type="ECO:0000256" key="1">
    <source>
        <dbReference type="ARBA" id="ARBA00010641"/>
    </source>
</evidence>
<evidence type="ECO:0000259" key="6">
    <source>
        <dbReference type="PROSITE" id="PS50937"/>
    </source>
</evidence>
<dbReference type="GO" id="GO:0003677">
    <property type="term" value="F:DNA binding"/>
    <property type="evidence" value="ECO:0007669"/>
    <property type="project" value="UniProtKB-KW"/>
</dbReference>
<evidence type="ECO:0000256" key="4">
    <source>
        <dbReference type="ARBA" id="ARBA00023125"/>
    </source>
</evidence>
<dbReference type="InterPro" id="IPR036388">
    <property type="entry name" value="WH-like_DNA-bd_sf"/>
</dbReference>
<dbReference type="InterPro" id="IPR007627">
    <property type="entry name" value="RNA_pol_sigma70_r2"/>
</dbReference>
<evidence type="ECO:0000256" key="2">
    <source>
        <dbReference type="ARBA" id="ARBA00023015"/>
    </source>
</evidence>
<dbReference type="PANTHER" id="PTHR43133:SF8">
    <property type="entry name" value="RNA POLYMERASE SIGMA FACTOR HI_1459-RELATED"/>
    <property type="match status" value="1"/>
</dbReference>
<reference evidence="7 8" key="2">
    <citation type="submission" date="2015-01" db="EMBL/GenBank/DDBJ databases">
        <title>Complete genome sequence of Pyrinomonas methylaliphatogenes type strain K22T.</title>
        <authorList>
            <person name="Lee K.C.Y."/>
            <person name="Power J.F."/>
            <person name="Dunfield P.F."/>
            <person name="Morgan X.C."/>
            <person name="Huttenhower C."/>
            <person name="Stott M.B."/>
        </authorList>
    </citation>
    <scope>NUCLEOTIDE SEQUENCE [LARGE SCALE GENOMIC DNA]</scope>
    <source>
        <strain evidence="7 8">K22</strain>
    </source>
</reference>
<sequence length="212" mass="24196">MSVGDPIVLGGQVEFDQITAASEARDDAEFIERLRAGEAAAFDKLVAEHANEIYALLYRLVEDAEEARDLTQETFLQAYRAISAFRRESSLRTWLYRIAINQARNRHRWWRCRGRDETVSLDSINGFNEARASLNPNDNPEQVALAHERERALRNALHALNQRFREVIILRDIEGLSYEEIAAALGISVGTVKSRLARGRLELRRRLEGSFS</sequence>
<dbReference type="InterPro" id="IPR014284">
    <property type="entry name" value="RNA_pol_sigma-70_dom"/>
</dbReference>
<dbReference type="InterPro" id="IPR013324">
    <property type="entry name" value="RNA_pol_sigma_r3/r4-like"/>
</dbReference>
<keyword evidence="2" id="KW-0805">Transcription regulation</keyword>
<evidence type="ECO:0000313" key="7">
    <source>
        <dbReference type="EMBL" id="CDM65555.1"/>
    </source>
</evidence>
<evidence type="ECO:0000313" key="8">
    <source>
        <dbReference type="Proteomes" id="UP000031518"/>
    </source>
</evidence>
<dbReference type="RefSeq" id="WP_060635456.1">
    <property type="nucleotide sequence ID" value="NZ_CBXV010000005.1"/>
</dbReference>
<dbReference type="InterPro" id="IPR013325">
    <property type="entry name" value="RNA_pol_sigma_r2"/>
</dbReference>
<dbReference type="PANTHER" id="PTHR43133">
    <property type="entry name" value="RNA POLYMERASE ECF-TYPE SIGMA FACTO"/>
    <property type="match status" value="1"/>
</dbReference>
<evidence type="ECO:0000256" key="5">
    <source>
        <dbReference type="ARBA" id="ARBA00023163"/>
    </source>
</evidence>
<feature type="domain" description="HTH merR-type" evidence="6">
    <location>
        <begin position="162"/>
        <end position="187"/>
    </location>
</feature>
<dbReference type="AlphaFoldDB" id="A0A0B6WZF8"/>
<dbReference type="Gene3D" id="1.10.1740.10">
    <property type="match status" value="1"/>
</dbReference>
<keyword evidence="4" id="KW-0238">DNA-binding</keyword>
<organism evidence="7 8">
    <name type="scientific">Pyrinomonas methylaliphatogenes</name>
    <dbReference type="NCBI Taxonomy" id="454194"/>
    <lineage>
        <taxon>Bacteria</taxon>
        <taxon>Pseudomonadati</taxon>
        <taxon>Acidobacteriota</taxon>
        <taxon>Blastocatellia</taxon>
        <taxon>Blastocatellales</taxon>
        <taxon>Pyrinomonadaceae</taxon>
        <taxon>Pyrinomonas</taxon>
    </lineage>
</organism>
<gene>
    <name evidence="7" type="ORF">PYK22_01558</name>
</gene>
<keyword evidence="3" id="KW-0731">Sigma factor</keyword>
<dbReference type="Proteomes" id="UP000031518">
    <property type="component" value="Unassembled WGS sequence"/>
</dbReference>
<dbReference type="SUPFAM" id="SSF88659">
    <property type="entry name" value="Sigma3 and sigma4 domains of RNA polymerase sigma factors"/>
    <property type="match status" value="1"/>
</dbReference>
<keyword evidence="5" id="KW-0804">Transcription</keyword>
<proteinExistence type="inferred from homology"/>
<protein>
    <submittedName>
        <fullName evidence="7">RNA polymerase sigma factor, sigma-70 family</fullName>
    </submittedName>
</protein>
<dbReference type="InterPro" id="IPR039425">
    <property type="entry name" value="RNA_pol_sigma-70-like"/>
</dbReference>
<dbReference type="Pfam" id="PF08281">
    <property type="entry name" value="Sigma70_r4_2"/>
    <property type="match status" value="1"/>
</dbReference>
<dbReference type="OrthoDB" id="9784984at2"/>
<dbReference type="STRING" id="454194.PYK22_01558"/>
<dbReference type="PROSITE" id="PS50937">
    <property type="entry name" value="HTH_MERR_2"/>
    <property type="match status" value="1"/>
</dbReference>
<comment type="similarity">
    <text evidence="1">Belongs to the sigma-70 factor family. ECF subfamily.</text>
</comment>
<evidence type="ECO:0000256" key="3">
    <source>
        <dbReference type="ARBA" id="ARBA00023082"/>
    </source>
</evidence>
<accession>A0A0B6WZF8</accession>
<dbReference type="InterPro" id="IPR000551">
    <property type="entry name" value="MerR-type_HTH_dom"/>
</dbReference>
<dbReference type="NCBIfam" id="TIGR02937">
    <property type="entry name" value="sigma70-ECF"/>
    <property type="match status" value="1"/>
</dbReference>
<dbReference type="InterPro" id="IPR013249">
    <property type="entry name" value="RNA_pol_sigma70_r4_t2"/>
</dbReference>